<sequence>MRWAWTHSAFRPDGYSPPSTLRNVVGMDITTRTQAPTTALDKAATSMKAFTVLSSTALAGLAAVAIHGHSVNTFMWVRGALLPIVAVLLYRMTRGGEKALDRLRTLTVIMPIAVIGIDLIPGVCPFWYAAVQTVCMIPVIVAAIQLRTR</sequence>
<keyword evidence="1" id="KW-0472">Membrane</keyword>
<evidence type="ECO:0000256" key="1">
    <source>
        <dbReference type="SAM" id="Phobius"/>
    </source>
</evidence>
<keyword evidence="1" id="KW-1133">Transmembrane helix</keyword>
<protein>
    <submittedName>
        <fullName evidence="2">Uncharacterized protein</fullName>
    </submittedName>
</protein>
<keyword evidence="3" id="KW-1185">Reference proteome</keyword>
<reference evidence="2 3" key="1">
    <citation type="submission" date="2020-08" db="EMBL/GenBank/DDBJ databases">
        <title>Whole genome shotgun sequence of Actinoplanes ianthinogenes NBRC 13996.</title>
        <authorList>
            <person name="Komaki H."/>
            <person name="Tamura T."/>
        </authorList>
    </citation>
    <scope>NUCLEOTIDE SEQUENCE [LARGE SCALE GENOMIC DNA]</scope>
    <source>
        <strain evidence="2 3">NBRC 13996</strain>
    </source>
</reference>
<name>A0ABN6C7Q8_9ACTN</name>
<accession>A0ABN6C7Q8</accession>
<dbReference type="Proteomes" id="UP000676967">
    <property type="component" value="Chromosome"/>
</dbReference>
<feature type="transmembrane region" description="Helical" evidence="1">
    <location>
        <begin position="103"/>
        <end position="120"/>
    </location>
</feature>
<feature type="transmembrane region" description="Helical" evidence="1">
    <location>
        <begin position="126"/>
        <end position="146"/>
    </location>
</feature>
<feature type="transmembrane region" description="Helical" evidence="1">
    <location>
        <begin position="49"/>
        <end position="67"/>
    </location>
</feature>
<dbReference type="EMBL" id="AP023356">
    <property type="protein sequence ID" value="BCJ41437.1"/>
    <property type="molecule type" value="Genomic_DNA"/>
</dbReference>
<keyword evidence="1" id="KW-0812">Transmembrane</keyword>
<feature type="transmembrane region" description="Helical" evidence="1">
    <location>
        <begin position="73"/>
        <end position="91"/>
    </location>
</feature>
<gene>
    <name evidence="2" type="ORF">Aiant_20940</name>
</gene>
<proteinExistence type="predicted"/>
<evidence type="ECO:0000313" key="2">
    <source>
        <dbReference type="EMBL" id="BCJ41437.1"/>
    </source>
</evidence>
<organism evidence="2 3">
    <name type="scientific">Actinoplanes ianthinogenes</name>
    <dbReference type="NCBI Taxonomy" id="122358"/>
    <lineage>
        <taxon>Bacteria</taxon>
        <taxon>Bacillati</taxon>
        <taxon>Actinomycetota</taxon>
        <taxon>Actinomycetes</taxon>
        <taxon>Micromonosporales</taxon>
        <taxon>Micromonosporaceae</taxon>
        <taxon>Actinoplanes</taxon>
    </lineage>
</organism>
<evidence type="ECO:0000313" key="3">
    <source>
        <dbReference type="Proteomes" id="UP000676967"/>
    </source>
</evidence>